<accession>A0A7S4H9F9</accession>
<name>A0A7S4H9F9_GUITH</name>
<organism evidence="1">
    <name type="scientific">Guillardia theta</name>
    <name type="common">Cryptophyte</name>
    <name type="synonym">Cryptomonas phi</name>
    <dbReference type="NCBI Taxonomy" id="55529"/>
    <lineage>
        <taxon>Eukaryota</taxon>
        <taxon>Cryptophyceae</taxon>
        <taxon>Pyrenomonadales</taxon>
        <taxon>Geminigeraceae</taxon>
        <taxon>Guillardia</taxon>
    </lineage>
</organism>
<reference evidence="1" key="1">
    <citation type="submission" date="2021-01" db="EMBL/GenBank/DDBJ databases">
        <authorList>
            <person name="Corre E."/>
            <person name="Pelletier E."/>
            <person name="Niang G."/>
            <person name="Scheremetjew M."/>
            <person name="Finn R."/>
            <person name="Kale V."/>
            <person name="Holt S."/>
            <person name="Cochrane G."/>
            <person name="Meng A."/>
            <person name="Brown T."/>
            <person name="Cohen L."/>
        </authorList>
    </citation>
    <scope>NUCLEOTIDE SEQUENCE</scope>
    <source>
        <strain evidence="1">CCMP 2712</strain>
    </source>
</reference>
<evidence type="ECO:0000313" key="1">
    <source>
        <dbReference type="EMBL" id="CAE2191779.1"/>
    </source>
</evidence>
<protein>
    <submittedName>
        <fullName evidence="1">Uncharacterized protein</fullName>
    </submittedName>
</protein>
<dbReference type="EMBL" id="HBKN01001263">
    <property type="protein sequence ID" value="CAE2191779.1"/>
    <property type="molecule type" value="Transcribed_RNA"/>
</dbReference>
<dbReference type="AlphaFoldDB" id="A0A7S4H9F9"/>
<sequence length="114" mass="13222">MCGQCGYIIVQQYISKGGGWDVRSRQKQIRTERRERLCTVIKPVGASMREANAYWAIVVEQKEILVLHNTIHKDVKLEGKFGKTMNMRQESQEGWETLHCRCESAICLQLWPLV</sequence>
<proteinExistence type="predicted"/>
<gene>
    <name evidence="1" type="ORF">GTHE00462_LOCUS1090</name>
</gene>